<evidence type="ECO:0000256" key="1">
    <source>
        <dbReference type="SAM" id="SignalP"/>
    </source>
</evidence>
<protein>
    <recommendedName>
        <fullName evidence="2">Asl1-like glycosyl hydrolase catalytic domain-containing protein</fullName>
    </recommendedName>
</protein>
<keyword evidence="4" id="KW-1185">Reference proteome</keyword>
<dbReference type="Gene3D" id="3.20.20.80">
    <property type="entry name" value="Glycosidases"/>
    <property type="match status" value="1"/>
</dbReference>
<dbReference type="Gene3D" id="2.60.120.260">
    <property type="entry name" value="Galactose-binding domain-like"/>
    <property type="match status" value="2"/>
</dbReference>
<dbReference type="EMBL" id="JAAGNX010000001">
    <property type="protein sequence ID" value="NDV61635.1"/>
    <property type="molecule type" value="Genomic_DNA"/>
</dbReference>
<comment type="caution">
    <text evidence="3">The sequence shown here is derived from an EMBL/GenBank/DDBJ whole genome shotgun (WGS) entry which is preliminary data.</text>
</comment>
<dbReference type="Gene3D" id="2.80.10.50">
    <property type="match status" value="2"/>
</dbReference>
<dbReference type="PANTHER" id="PTHR34154:SF3">
    <property type="entry name" value="ALKALI-SENSITIVE LINKAGE PROTEIN 1"/>
    <property type="match status" value="1"/>
</dbReference>
<dbReference type="PANTHER" id="PTHR34154">
    <property type="entry name" value="ALKALI-SENSITIVE LINKAGE PROTEIN 1"/>
    <property type="match status" value="1"/>
</dbReference>
<evidence type="ECO:0000313" key="4">
    <source>
        <dbReference type="Proteomes" id="UP000478417"/>
    </source>
</evidence>
<dbReference type="SUPFAM" id="SSF49785">
    <property type="entry name" value="Galactose-binding domain-like"/>
    <property type="match status" value="2"/>
</dbReference>
<sequence length="1331" mass="143729">MKFRLIASLTILLAPFVMHSATIQAGDVTALLGPDFLIDGASTGGTDTNSDGSGNIYIRKTLDLSQGPDGSNVSITGIGWASSGTGTTATEVTVTITHLGADAVFGTADDIELGSQTDTLSFSGASEYYWTFDTPISGIVTSSTRDFRFKLTANAPLSLKGVDFVPKLSAAGTSTAINPSGYTPAEIDLGDVTAQLGPDFLLDDAATGGTDTTTSDLFAKRVLGVNQGIDGSEVTITGIGWACAGAAATTATEATVTITYLGADGTYGTGDDIDFGTHTAAFNFAGAGEYFWAFDYPLTGTIDGSVPEFRIYIAADGNIRYKGIDFAPKLSLAGTSKPINPINQNLARLANVTASSGQSLARYATDGVVGSDFKWIMPNTEPAPSFSAPQTLEIEFPGPVEIGSYHLFHGVNNGQTTRKFRMDYYDEGLVDWVIIPGSYKDNSTADSEHNIIFSPITAKKFRLTILENYGDGRPRIREWALFPFNAGVGYPLGTGVTLNMAKDGRTEVSGSAVGQAPRLGVDGYLGSYWLSGATGGHTFEVYIRDEIDIKSVHLHSGTSSSGTPIADFDIEYRDDADGLWKAAPGATITGNTETDLVVDFTSAVRANAVRVNISDTAQVAIRELQVFPDNGASGYPLDINAKSSTPPAESYEDYSDGFYQLLSVVDGNAMTADSVGASVVTPDTEDDAQLYNVLLNAGSENYRIFNEGSREVLAVADASKAADAAVIEEPYTGFQSQQWILESASGGSVKFRNVFSGLYLEADAGTVVQRAEAAIDAQRWDVSFVRIFPKKGMAGTENVNTPASPTLGDDMGANWWYGWTANDFVTLDTTKTDYTPMQWGKANLDVDNYNAATQLPLTLRFPDWATRGYPLILMGFNEPDKSEQSNIPVSEAVELWPQVMAGSLPLLSPATAQYNNTWMQNFMAEADARDFKIDYLGMHSYRGPDLSSGKYNDPSQIILNINDLSATYADKPVILSEFGFSAFANTVSWTENDLYHAMLELLWRLENNPVVKRYSMFGFKEVSDADPTKDFSMPVDPTGLLRRSNWKYSDGTFTSIGELYMGWDGTLSPLADKPYILHNRGFDMRVHNDGSAVVDQADIRTGGPSAQVVFEDIGNGFYYITSVIDGSRLRQSSASTVEWASPSTTGTDAQWSWSQVEFGWYLITNRSTGSHLRYSDLSGIHIQANASPGEFYHWWCVPALLPSTYENWGIYAFQGAPGGTAVLAGDDPENDGKTNFEEYVLLTDPLNLDPDILTIFPGPASTVSLAFDINRYATGYSWDLYSSPDLSTSVSSWPAAPFTMESQTDDLSFTRMVIQPTGAVTDKQFFVIRVE</sequence>
<feature type="signal peptide" evidence="1">
    <location>
        <begin position="1"/>
        <end position="20"/>
    </location>
</feature>
<dbReference type="SUPFAM" id="SSF51445">
    <property type="entry name" value="(Trans)glycosidases"/>
    <property type="match status" value="1"/>
</dbReference>
<keyword evidence="1" id="KW-0732">Signal</keyword>
<reference evidence="3 4" key="1">
    <citation type="submission" date="2020-02" db="EMBL/GenBank/DDBJ databases">
        <title>Albibacoteraceae fam. nov., the first described family within the subdivision 4 Verrucomicrobia.</title>
        <authorList>
            <person name="Xi F."/>
        </authorList>
    </citation>
    <scope>NUCLEOTIDE SEQUENCE [LARGE SCALE GENOMIC DNA]</scope>
    <source>
        <strain evidence="3 4">CK1056</strain>
    </source>
</reference>
<name>A0A6B2M1H2_9BACT</name>
<accession>A0A6B2M1H2</accession>
<dbReference type="InterPro" id="IPR024655">
    <property type="entry name" value="Asl1_glyco_hydro_catalytic"/>
</dbReference>
<dbReference type="SUPFAM" id="SSF50370">
    <property type="entry name" value="Ricin B-like lectins"/>
    <property type="match status" value="2"/>
</dbReference>
<dbReference type="InterPro" id="IPR008979">
    <property type="entry name" value="Galactose-bd-like_sf"/>
</dbReference>
<feature type="domain" description="Asl1-like glycosyl hydrolase catalytic" evidence="2">
    <location>
        <begin position="810"/>
        <end position="1028"/>
    </location>
</feature>
<dbReference type="Proteomes" id="UP000478417">
    <property type="component" value="Unassembled WGS sequence"/>
</dbReference>
<dbReference type="CDD" id="cd00161">
    <property type="entry name" value="beta-trefoil_Ricin-like"/>
    <property type="match status" value="1"/>
</dbReference>
<gene>
    <name evidence="3" type="ORF">G0Q06_04150</name>
</gene>
<evidence type="ECO:0000259" key="2">
    <source>
        <dbReference type="Pfam" id="PF11790"/>
    </source>
</evidence>
<organism evidence="3 4">
    <name type="scientific">Oceanipulchritudo coccoides</name>
    <dbReference type="NCBI Taxonomy" id="2706888"/>
    <lineage>
        <taxon>Bacteria</taxon>
        <taxon>Pseudomonadati</taxon>
        <taxon>Verrucomicrobiota</taxon>
        <taxon>Opitutia</taxon>
        <taxon>Puniceicoccales</taxon>
        <taxon>Oceanipulchritudinaceae</taxon>
        <taxon>Oceanipulchritudo</taxon>
    </lineage>
</organism>
<dbReference type="InterPro" id="IPR035992">
    <property type="entry name" value="Ricin_B-like_lectins"/>
</dbReference>
<dbReference type="Pfam" id="PF11790">
    <property type="entry name" value="Glyco_hydro_cc"/>
    <property type="match status" value="1"/>
</dbReference>
<proteinExistence type="predicted"/>
<evidence type="ECO:0000313" key="3">
    <source>
        <dbReference type="EMBL" id="NDV61635.1"/>
    </source>
</evidence>
<dbReference type="InterPro" id="IPR053183">
    <property type="entry name" value="ASL1"/>
</dbReference>
<feature type="chain" id="PRO_5025558693" description="Asl1-like glycosyl hydrolase catalytic domain-containing protein" evidence="1">
    <location>
        <begin position="21"/>
        <end position="1331"/>
    </location>
</feature>
<dbReference type="RefSeq" id="WP_163962742.1">
    <property type="nucleotide sequence ID" value="NZ_JAAGNX010000001.1"/>
</dbReference>
<dbReference type="InterPro" id="IPR017853">
    <property type="entry name" value="GH"/>
</dbReference>